<organism evidence="11 12">
    <name type="scientific">Rubritalea profundi</name>
    <dbReference type="NCBI Taxonomy" id="1658618"/>
    <lineage>
        <taxon>Bacteria</taxon>
        <taxon>Pseudomonadati</taxon>
        <taxon>Verrucomicrobiota</taxon>
        <taxon>Verrucomicrobiia</taxon>
        <taxon>Verrucomicrobiales</taxon>
        <taxon>Rubritaleaceae</taxon>
        <taxon>Rubritalea</taxon>
    </lineage>
</organism>
<keyword evidence="3 9" id="KW-0862">Zinc</keyword>
<dbReference type="InterPro" id="IPR001692">
    <property type="entry name" value="Histidinol_DH_CS"/>
</dbReference>
<feature type="binding site" evidence="8">
    <location>
        <position position="258"/>
    </location>
    <ligand>
        <name>substrate</name>
    </ligand>
</feature>
<dbReference type="RefSeq" id="WP_105043331.1">
    <property type="nucleotide sequence ID" value="NZ_MQWA01000001.1"/>
</dbReference>
<comment type="caution">
    <text evidence="11">The sequence shown here is derived from an EMBL/GenBank/DDBJ whole genome shotgun (WGS) entry which is preliminary data.</text>
</comment>
<dbReference type="GO" id="GO:0051287">
    <property type="term" value="F:NAD binding"/>
    <property type="evidence" value="ECO:0007669"/>
    <property type="project" value="InterPro"/>
</dbReference>
<evidence type="ECO:0000256" key="5">
    <source>
        <dbReference type="PIRNR" id="PIRNR000099"/>
    </source>
</evidence>
<dbReference type="GO" id="GO:0000105">
    <property type="term" value="P:L-histidine biosynthetic process"/>
    <property type="evidence" value="ECO:0007669"/>
    <property type="project" value="InterPro"/>
</dbReference>
<dbReference type="GO" id="GO:0046872">
    <property type="term" value="F:metal ion binding"/>
    <property type="evidence" value="ECO:0007669"/>
    <property type="project" value="UniProtKB-KW"/>
</dbReference>
<dbReference type="SUPFAM" id="SSF53720">
    <property type="entry name" value="ALDH-like"/>
    <property type="match status" value="1"/>
</dbReference>
<evidence type="ECO:0000256" key="9">
    <source>
        <dbReference type="PIRSR" id="PIRSR000099-4"/>
    </source>
</evidence>
<evidence type="ECO:0000256" key="1">
    <source>
        <dbReference type="ARBA" id="ARBA00010178"/>
    </source>
</evidence>
<dbReference type="PANTHER" id="PTHR21256:SF2">
    <property type="entry name" value="HISTIDINE BIOSYNTHESIS TRIFUNCTIONAL PROTEIN"/>
    <property type="match status" value="1"/>
</dbReference>
<dbReference type="PANTHER" id="PTHR21256">
    <property type="entry name" value="HISTIDINOL DEHYDROGENASE HDH"/>
    <property type="match status" value="1"/>
</dbReference>
<evidence type="ECO:0000256" key="4">
    <source>
        <dbReference type="ARBA" id="ARBA00023002"/>
    </source>
</evidence>
<evidence type="ECO:0000256" key="10">
    <source>
        <dbReference type="RuleBase" id="RU004175"/>
    </source>
</evidence>
<evidence type="ECO:0000256" key="7">
    <source>
        <dbReference type="PIRSR" id="PIRSR000099-2"/>
    </source>
</evidence>
<feature type="active site" description="Proton acceptor" evidence="6">
    <location>
        <position position="327"/>
    </location>
</feature>
<protein>
    <submittedName>
        <fullName evidence="11">Histidinol dehydrogenase</fullName>
    </submittedName>
</protein>
<feature type="active site" description="Proton acceptor" evidence="6">
    <location>
        <position position="326"/>
    </location>
</feature>
<evidence type="ECO:0000256" key="2">
    <source>
        <dbReference type="ARBA" id="ARBA00022723"/>
    </source>
</evidence>
<dbReference type="GO" id="GO:0005829">
    <property type="term" value="C:cytosol"/>
    <property type="evidence" value="ECO:0007669"/>
    <property type="project" value="TreeGrafter"/>
</dbReference>
<dbReference type="Proteomes" id="UP000239907">
    <property type="component" value="Unassembled WGS sequence"/>
</dbReference>
<dbReference type="NCBIfam" id="TIGR00069">
    <property type="entry name" value="hisD"/>
    <property type="match status" value="1"/>
</dbReference>
<feature type="binding site" evidence="7">
    <location>
        <position position="190"/>
    </location>
    <ligand>
        <name>NAD(+)</name>
        <dbReference type="ChEBI" id="CHEBI:57540"/>
    </ligand>
</feature>
<feature type="binding site" evidence="7">
    <location>
        <position position="213"/>
    </location>
    <ligand>
        <name>NAD(+)</name>
        <dbReference type="ChEBI" id="CHEBI:57540"/>
    </ligand>
</feature>
<comment type="similarity">
    <text evidence="1 5 10">Belongs to the histidinol dehydrogenase family.</text>
</comment>
<comment type="cofactor">
    <cofactor evidence="9">
        <name>Zn(2+)</name>
        <dbReference type="ChEBI" id="CHEBI:29105"/>
    </cofactor>
    <text evidence="9">Binds 1 zinc ion per subunit.</text>
</comment>
<dbReference type="Pfam" id="PF00815">
    <property type="entry name" value="Histidinol_dh"/>
    <property type="match status" value="1"/>
</dbReference>
<dbReference type="AlphaFoldDB" id="A0A2S7U3E7"/>
<dbReference type="InterPro" id="IPR012131">
    <property type="entry name" value="Hstdl_DH"/>
</dbReference>
<feature type="binding site" evidence="8">
    <location>
        <position position="414"/>
    </location>
    <ligand>
        <name>substrate</name>
    </ligand>
</feature>
<feature type="binding site" evidence="8">
    <location>
        <position position="327"/>
    </location>
    <ligand>
        <name>substrate</name>
    </ligand>
</feature>
<keyword evidence="7" id="KW-0520">NAD</keyword>
<dbReference type="Gene3D" id="3.40.50.1980">
    <property type="entry name" value="Nitrogenase molybdenum iron protein domain"/>
    <property type="match status" value="2"/>
</dbReference>
<evidence type="ECO:0000256" key="6">
    <source>
        <dbReference type="PIRSR" id="PIRSR000099-1"/>
    </source>
</evidence>
<feature type="binding site" evidence="7">
    <location>
        <position position="128"/>
    </location>
    <ligand>
        <name>NAD(+)</name>
        <dbReference type="ChEBI" id="CHEBI:57540"/>
    </ligand>
</feature>
<feature type="binding site" evidence="9">
    <location>
        <position position="419"/>
    </location>
    <ligand>
        <name>Zn(2+)</name>
        <dbReference type="ChEBI" id="CHEBI:29105"/>
    </ligand>
</feature>
<reference evidence="11 12" key="1">
    <citation type="submission" date="2016-12" db="EMBL/GenBank/DDBJ databases">
        <title>Study of bacterial adaptation to deep sea.</title>
        <authorList>
            <person name="Song J."/>
            <person name="Yoshizawa S."/>
            <person name="Kogure K."/>
        </authorList>
    </citation>
    <scope>NUCLEOTIDE SEQUENCE [LARGE SCALE GENOMIC DNA]</scope>
    <source>
        <strain evidence="11 12">SAORIC-165</strain>
    </source>
</reference>
<dbReference type="PRINTS" id="PR00083">
    <property type="entry name" value="HOLDHDRGNASE"/>
</dbReference>
<dbReference type="InterPro" id="IPR016161">
    <property type="entry name" value="Ald_DH/histidinol_DH"/>
</dbReference>
<dbReference type="OrthoDB" id="9805269at2"/>
<keyword evidence="12" id="KW-1185">Reference proteome</keyword>
<dbReference type="GO" id="GO:0004399">
    <property type="term" value="F:histidinol dehydrogenase activity"/>
    <property type="evidence" value="ECO:0007669"/>
    <property type="project" value="InterPro"/>
</dbReference>
<feature type="binding site" evidence="8">
    <location>
        <position position="261"/>
    </location>
    <ligand>
        <name>substrate</name>
    </ligand>
</feature>
<feature type="binding site" evidence="8">
    <location>
        <position position="236"/>
    </location>
    <ligand>
        <name>substrate</name>
    </ligand>
</feature>
<dbReference type="PROSITE" id="PS00611">
    <property type="entry name" value="HISOL_DEHYDROGENASE"/>
    <property type="match status" value="1"/>
</dbReference>
<dbReference type="CDD" id="cd06572">
    <property type="entry name" value="Histidinol_dh"/>
    <property type="match status" value="1"/>
</dbReference>
<keyword evidence="2 9" id="KW-0479">Metal-binding</keyword>
<sequence>MKVIRYQDAEYAEFVQQLDRQAIPSTDLYETVAAIVDAVKQGGNKAVYEYTEKFDKLALTDETLFVSDAELAEAQELVVDSVKEAIAASKKNVHAFAHRSMRQDWNYTNTEGAEVGERFVPYDRVGVYVPGGKAPLVSTALMTAAIGQAVGVTNIIAATPAGANGKVNPSLLYALKESGATQIIKVGGAQAIAAMALGTETVEPVEKIFGPGNSFVVEAKRQLVGAVSIDLLPGPSEVLIIADDSANPAFVAADLLAQAEHGGDSVVGFATTSMELLAKVEIEIERQIKTLSRSAYIRKVLDVGTFALVVENLEEAIRICNVFAPEHLSLIADDEDHWLDKVKTAGAIYVGNFAAVAVGDFLAGPSHTLPTGGSGKSFSGIRADQFQRRTSIVRMDQASVQKSEKYVAEFARVEGLDAHGASVSIRANAE</sequence>
<gene>
    <name evidence="11" type="ORF">BSZ32_10300</name>
</gene>
<feature type="binding site" evidence="9">
    <location>
        <position position="360"/>
    </location>
    <ligand>
        <name>Zn(2+)</name>
        <dbReference type="ChEBI" id="CHEBI:29105"/>
    </ligand>
</feature>
<evidence type="ECO:0000256" key="8">
    <source>
        <dbReference type="PIRSR" id="PIRSR000099-3"/>
    </source>
</evidence>
<feature type="binding site" evidence="8">
    <location>
        <position position="360"/>
    </location>
    <ligand>
        <name>substrate</name>
    </ligand>
</feature>
<evidence type="ECO:0000256" key="3">
    <source>
        <dbReference type="ARBA" id="ARBA00022833"/>
    </source>
</evidence>
<dbReference type="PIRSF" id="PIRSF000099">
    <property type="entry name" value="Histidinol_dh"/>
    <property type="match status" value="1"/>
</dbReference>
<proteinExistence type="inferred from homology"/>
<accession>A0A2S7U3E7</accession>
<evidence type="ECO:0000313" key="11">
    <source>
        <dbReference type="EMBL" id="PQJ28842.1"/>
    </source>
</evidence>
<feature type="binding site" evidence="9">
    <location>
        <position position="258"/>
    </location>
    <ligand>
        <name>Zn(2+)</name>
        <dbReference type="ChEBI" id="CHEBI:29105"/>
    </ligand>
</feature>
<feature type="binding site" evidence="8">
    <location>
        <position position="419"/>
    </location>
    <ligand>
        <name>substrate</name>
    </ligand>
</feature>
<dbReference type="Gene3D" id="1.20.5.1300">
    <property type="match status" value="1"/>
</dbReference>
<keyword evidence="4 5" id="KW-0560">Oxidoreductase</keyword>
<dbReference type="EMBL" id="MQWA01000001">
    <property type="protein sequence ID" value="PQJ28842.1"/>
    <property type="molecule type" value="Genomic_DNA"/>
</dbReference>
<dbReference type="FunFam" id="3.40.50.1980:FF:000001">
    <property type="entry name" value="Histidinol dehydrogenase"/>
    <property type="match status" value="1"/>
</dbReference>
<evidence type="ECO:0000313" key="12">
    <source>
        <dbReference type="Proteomes" id="UP000239907"/>
    </source>
</evidence>
<feature type="binding site" evidence="9">
    <location>
        <position position="261"/>
    </location>
    <ligand>
        <name>Zn(2+)</name>
        <dbReference type="ChEBI" id="CHEBI:29105"/>
    </ligand>
</feature>
<dbReference type="InterPro" id="IPR022695">
    <property type="entry name" value="Histidinol_DH_monofunct"/>
</dbReference>
<name>A0A2S7U3E7_9BACT</name>